<keyword evidence="2" id="KW-1185">Reference proteome</keyword>
<organism evidence="1 2">
    <name type="scientific">Pistacia atlantica</name>
    <dbReference type="NCBI Taxonomy" id="434234"/>
    <lineage>
        <taxon>Eukaryota</taxon>
        <taxon>Viridiplantae</taxon>
        <taxon>Streptophyta</taxon>
        <taxon>Embryophyta</taxon>
        <taxon>Tracheophyta</taxon>
        <taxon>Spermatophyta</taxon>
        <taxon>Magnoliopsida</taxon>
        <taxon>eudicotyledons</taxon>
        <taxon>Gunneridae</taxon>
        <taxon>Pentapetalae</taxon>
        <taxon>rosids</taxon>
        <taxon>malvids</taxon>
        <taxon>Sapindales</taxon>
        <taxon>Anacardiaceae</taxon>
        <taxon>Pistacia</taxon>
    </lineage>
</organism>
<sequence>MGSKKRNSNALEEAEGTVENIESDNVVASPLKKKIKKGMKKDEDKAMEDASVKPMERKKKRKAMDKERHHAAIENKESQPKQTDVALKSEGTQSSTMFSSSSDMPEFHISVFEDLASADVSLRQAAAESLVTELEEVQKAYERGGKELVENGIKLEADKDAGLNDCAPSVTYGVRRLIRGVSSSRACARQGFSLGLTLLVSKIPSIKVDSLLKLIVDLLEVSSSMKGLEARDCLLGRLFAYGAIARSGRLTKEWNSDKSTPYIKEFTSLLISLAAKRRYLQEPAVSIILDLIVTRSSLHSNHFFCAYKV</sequence>
<evidence type="ECO:0000313" key="1">
    <source>
        <dbReference type="EMBL" id="KAJ0103474.1"/>
    </source>
</evidence>
<evidence type="ECO:0000313" key="2">
    <source>
        <dbReference type="Proteomes" id="UP001164250"/>
    </source>
</evidence>
<comment type="caution">
    <text evidence="1">The sequence shown here is derived from an EMBL/GenBank/DDBJ whole genome shotgun (WGS) entry which is preliminary data.</text>
</comment>
<accession>A0ACC1BWM2</accession>
<reference evidence="2" key="1">
    <citation type="journal article" date="2023" name="G3 (Bethesda)">
        <title>Genome assembly and association tests identify interacting loci associated with vigor, precocity, and sex in interspecific pistachio rootstocks.</title>
        <authorList>
            <person name="Palmer W."/>
            <person name="Jacygrad E."/>
            <person name="Sagayaradj S."/>
            <person name="Cavanaugh K."/>
            <person name="Han R."/>
            <person name="Bertier L."/>
            <person name="Beede B."/>
            <person name="Kafkas S."/>
            <person name="Golino D."/>
            <person name="Preece J."/>
            <person name="Michelmore R."/>
        </authorList>
    </citation>
    <scope>NUCLEOTIDE SEQUENCE [LARGE SCALE GENOMIC DNA]</scope>
</reference>
<protein>
    <submittedName>
        <fullName evidence="1">Uncharacterized protein</fullName>
    </submittedName>
</protein>
<gene>
    <name evidence="1" type="ORF">Patl1_04053</name>
</gene>
<dbReference type="EMBL" id="CM047899">
    <property type="protein sequence ID" value="KAJ0103474.1"/>
    <property type="molecule type" value="Genomic_DNA"/>
</dbReference>
<name>A0ACC1BWM2_9ROSI</name>
<proteinExistence type="predicted"/>
<dbReference type="Proteomes" id="UP001164250">
    <property type="component" value="Chromosome 3"/>
</dbReference>